<organism evidence="1 2">
    <name type="scientific">Sporosarcina ureae</name>
    <dbReference type="NCBI Taxonomy" id="1571"/>
    <lineage>
        <taxon>Bacteria</taxon>
        <taxon>Bacillati</taxon>
        <taxon>Bacillota</taxon>
        <taxon>Bacilli</taxon>
        <taxon>Bacillales</taxon>
        <taxon>Caryophanaceae</taxon>
        <taxon>Sporosarcina</taxon>
    </lineage>
</organism>
<proteinExistence type="predicted"/>
<dbReference type="EMBL" id="CP015108">
    <property type="protein sequence ID" value="ARF13997.1"/>
    <property type="molecule type" value="Genomic_DNA"/>
</dbReference>
<sequence length="79" mass="8957">MKLVGCILVAGVLGILAFIGPIGWYALTAIIVGVIFRSFWLLKEIHQHAVPVDPYDGVKDAYERYILEREEREKQEQNG</sequence>
<protein>
    <submittedName>
        <fullName evidence="1">ATP-dependent Lon protease</fullName>
    </submittedName>
</protein>
<reference evidence="1 2" key="1">
    <citation type="submission" date="2016-04" db="EMBL/GenBank/DDBJ databases">
        <title>Comparative Genomics and Epigenetics of Sporosarcina ureae.</title>
        <authorList>
            <person name="Oliver A.S."/>
            <person name="Cooper K.K."/>
        </authorList>
    </citation>
    <scope>NUCLEOTIDE SEQUENCE [LARGE SCALE GENOMIC DNA]</scope>
    <source>
        <strain evidence="1 2">S204</strain>
    </source>
</reference>
<gene>
    <name evidence="1" type="ORF">SporoS204_07470</name>
</gene>
<name>A0ABM6JUL6_SPOUR</name>
<keyword evidence="1" id="KW-0645">Protease</keyword>
<evidence type="ECO:0000313" key="2">
    <source>
        <dbReference type="Proteomes" id="UP000192486"/>
    </source>
</evidence>
<accession>A0ABM6JUL6</accession>
<dbReference type="RefSeq" id="WP_029055179.1">
    <property type="nucleotide sequence ID" value="NZ_CP015108.1"/>
</dbReference>
<keyword evidence="1" id="KW-0378">Hydrolase</keyword>
<dbReference type="Proteomes" id="UP000192486">
    <property type="component" value="Chromosome"/>
</dbReference>
<keyword evidence="2" id="KW-1185">Reference proteome</keyword>
<dbReference type="GO" id="GO:0008233">
    <property type="term" value="F:peptidase activity"/>
    <property type="evidence" value="ECO:0007669"/>
    <property type="project" value="UniProtKB-KW"/>
</dbReference>
<evidence type="ECO:0000313" key="1">
    <source>
        <dbReference type="EMBL" id="ARF13997.1"/>
    </source>
</evidence>
<dbReference type="GO" id="GO:0006508">
    <property type="term" value="P:proteolysis"/>
    <property type="evidence" value="ECO:0007669"/>
    <property type="project" value="UniProtKB-KW"/>
</dbReference>